<feature type="signal peptide" evidence="1">
    <location>
        <begin position="1"/>
        <end position="21"/>
    </location>
</feature>
<name>A0A162GI25_BDEBC</name>
<comment type="caution">
    <text evidence="2">The sequence shown here is derived from an EMBL/GenBank/DDBJ whole genome shotgun (WGS) entry which is preliminary data.</text>
</comment>
<gene>
    <name evidence="2" type="ORF">AZI87_02795</name>
</gene>
<dbReference type="RefSeq" id="WP_063204899.1">
    <property type="nucleotide sequence ID" value="NZ_LUKD01000001.1"/>
</dbReference>
<reference evidence="2 3" key="1">
    <citation type="submission" date="2016-03" db="EMBL/GenBank/DDBJ databases">
        <authorList>
            <person name="Ploux O."/>
        </authorList>
    </citation>
    <scope>NUCLEOTIDE SEQUENCE [LARGE SCALE GENOMIC DNA]</scope>
    <source>
        <strain evidence="2 3">EC13</strain>
    </source>
</reference>
<keyword evidence="1" id="KW-0732">Signal</keyword>
<evidence type="ECO:0000313" key="2">
    <source>
        <dbReference type="EMBL" id="KYG68201.1"/>
    </source>
</evidence>
<dbReference type="AlphaFoldDB" id="A0A162GI25"/>
<proteinExistence type="predicted"/>
<feature type="chain" id="PRO_5007834425" evidence="1">
    <location>
        <begin position="22"/>
        <end position="617"/>
    </location>
</feature>
<dbReference type="PROSITE" id="PS51257">
    <property type="entry name" value="PROKAR_LIPOPROTEIN"/>
    <property type="match status" value="1"/>
</dbReference>
<dbReference type="EMBL" id="LUKD01000001">
    <property type="protein sequence ID" value="KYG68201.1"/>
    <property type="molecule type" value="Genomic_DNA"/>
</dbReference>
<evidence type="ECO:0000256" key="1">
    <source>
        <dbReference type="SAM" id="SignalP"/>
    </source>
</evidence>
<evidence type="ECO:0000313" key="3">
    <source>
        <dbReference type="Proteomes" id="UP000075799"/>
    </source>
</evidence>
<accession>A0A162GI25</accession>
<sequence>MNPLKNALLSSALLAALSACAPQGDSTPEAKPKAVSMTSDIYVNNEKVGEISRQVKSEAEIEKLKEKKRSSSLTPIPVSPEHSATVYKLSGQSVKDQYLVSPRVFVYSGSRLNSFIRNSDGSVVIPFNIALIDGLTNRVHTADVSGPTQEIPESLRVKNYRQLLEEVARFTAQKSDEFAIGALPGCPSRITVAAGGLNYDVTPPNLTESDFCEINKPFTVSLKVPENVAQYILGDALRASMVDVIVNYAIMVPVPVSELSVRFDKQKVYEAIFVNLQASYPPYGEAEVEYAVEKAMKSMKMHIHIQGDYNDQMKRIVSDAITAFFEKMPPNPDRASAGKCSKMVCLTVKQQKFEHEEKFEVQWSQIENMRMDKVLRLGSKLRPVNDEQTTIGQDSAIGASNASEFSNKNLNIKTNPFNVYTVGITPQKGSTVHFKPSLYTWERRKRETETLINHRTWNDCTGRVGIENRCSYTTRHEYLYTWEYTGKDIWVSTINPLSSVPQFLNGIKLYFRFANGEQIRCAIEDLYGINEEGRRTIRIENTPSCPLFDNDRKVITSFGMINEIKLDDISYMSGQRMDSNYTLRWNKYVPVIYSPTVLIAGQLTLLGGSFVSDRSLQ</sequence>
<dbReference type="Proteomes" id="UP000075799">
    <property type="component" value="Unassembled WGS sequence"/>
</dbReference>
<organism evidence="2 3">
    <name type="scientific">Bdellovibrio bacteriovorus</name>
    <dbReference type="NCBI Taxonomy" id="959"/>
    <lineage>
        <taxon>Bacteria</taxon>
        <taxon>Pseudomonadati</taxon>
        <taxon>Bdellovibrionota</taxon>
        <taxon>Bdellovibrionia</taxon>
        <taxon>Bdellovibrionales</taxon>
        <taxon>Pseudobdellovibrionaceae</taxon>
        <taxon>Bdellovibrio</taxon>
    </lineage>
</organism>
<dbReference type="OrthoDB" id="9816935at2"/>
<protein>
    <submittedName>
        <fullName evidence="2">Uncharacterized protein</fullName>
    </submittedName>
</protein>